<gene>
    <name evidence="1" type="ORF">TTRE_0000922901</name>
</gene>
<reference evidence="1" key="2">
    <citation type="submission" date="2014-03" db="EMBL/GenBank/DDBJ databases">
        <title>The whipworm genome and dual-species transcriptomics of an intimate host-pathogen interaction.</title>
        <authorList>
            <person name="Foth B.J."/>
            <person name="Tsai I.J."/>
            <person name="Reid A.J."/>
            <person name="Bancroft A.J."/>
            <person name="Nichol S."/>
            <person name="Tracey A."/>
            <person name="Holroyd N."/>
            <person name="Cotton J.A."/>
            <person name="Stanley E.J."/>
            <person name="Zarowiecki M."/>
            <person name="Liu J.Z."/>
            <person name="Huckvale T."/>
            <person name="Cooper P.J."/>
            <person name="Grencis R.K."/>
            <person name="Berriman M."/>
        </authorList>
    </citation>
    <scope>NUCLEOTIDE SEQUENCE [LARGE SCALE GENOMIC DNA]</scope>
</reference>
<dbReference type="AlphaFoldDB" id="A0A077ZQ02"/>
<name>A0A077ZQ02_TRITR</name>
<dbReference type="Proteomes" id="UP000030665">
    <property type="component" value="Unassembled WGS sequence"/>
</dbReference>
<organism evidence="1 2">
    <name type="scientific">Trichuris trichiura</name>
    <name type="common">Whipworm</name>
    <name type="synonym">Trichocephalus trichiurus</name>
    <dbReference type="NCBI Taxonomy" id="36087"/>
    <lineage>
        <taxon>Eukaryota</taxon>
        <taxon>Metazoa</taxon>
        <taxon>Ecdysozoa</taxon>
        <taxon>Nematoda</taxon>
        <taxon>Enoplea</taxon>
        <taxon>Dorylaimia</taxon>
        <taxon>Trichinellida</taxon>
        <taxon>Trichuridae</taxon>
        <taxon>Trichuris</taxon>
    </lineage>
</organism>
<evidence type="ECO:0000313" key="2">
    <source>
        <dbReference type="Proteomes" id="UP000030665"/>
    </source>
</evidence>
<keyword evidence="2" id="KW-1185">Reference proteome</keyword>
<dbReference type="EMBL" id="HG807461">
    <property type="protein sequence ID" value="CDW60830.1"/>
    <property type="molecule type" value="Genomic_DNA"/>
</dbReference>
<evidence type="ECO:0000313" key="1">
    <source>
        <dbReference type="EMBL" id="CDW60830.1"/>
    </source>
</evidence>
<reference evidence="1" key="1">
    <citation type="submission" date="2014-01" db="EMBL/GenBank/DDBJ databases">
        <authorList>
            <person name="Aslett M."/>
        </authorList>
    </citation>
    <scope>NUCLEOTIDE SEQUENCE</scope>
</reference>
<protein>
    <submittedName>
        <fullName evidence="1">Uncharacterized protein</fullName>
    </submittedName>
</protein>
<proteinExistence type="predicted"/>
<sequence length="63" mass="7333">MSAWYSSLLSRYFRFHRMFMAALFQSTFLYYLTSVKSSFTETGHSHASELSLLCRAPLSSREP</sequence>
<accession>A0A077ZQ02</accession>